<evidence type="ECO:0000256" key="1">
    <source>
        <dbReference type="PROSITE-ProRule" id="PRU00285"/>
    </source>
</evidence>
<dbReference type="Pfam" id="PF00011">
    <property type="entry name" value="HSP20"/>
    <property type="match status" value="1"/>
</dbReference>
<evidence type="ECO:0000313" key="4">
    <source>
        <dbReference type="EMBL" id="MBS7525459.1"/>
    </source>
</evidence>
<dbReference type="EMBL" id="JAHBCL010000002">
    <property type="protein sequence ID" value="MBS7525459.1"/>
    <property type="molecule type" value="Genomic_DNA"/>
</dbReference>
<comment type="caution">
    <text evidence="4">The sequence shown here is derived from an EMBL/GenBank/DDBJ whole genome shotgun (WGS) entry which is preliminary data.</text>
</comment>
<dbReference type="InterPro" id="IPR031107">
    <property type="entry name" value="Small_HSP"/>
</dbReference>
<comment type="similarity">
    <text evidence="1 2">Belongs to the small heat shock protein (HSP20) family.</text>
</comment>
<reference evidence="4 5" key="1">
    <citation type="submission" date="2021-05" db="EMBL/GenBank/DDBJ databases">
        <title>Fusibacter ferrireducens sp. nov., an anaerobic, sulfur- and Fe-reducing bacterium isolated from the mangrove sediment.</title>
        <authorList>
            <person name="Qiu D."/>
        </authorList>
    </citation>
    <scope>NUCLEOTIDE SEQUENCE [LARGE SCALE GENOMIC DNA]</scope>
    <source>
        <strain evidence="4 5">DSM 12116</strain>
    </source>
</reference>
<organism evidence="4 5">
    <name type="scientific">Fusibacter paucivorans</name>
    <dbReference type="NCBI Taxonomy" id="76009"/>
    <lineage>
        <taxon>Bacteria</taxon>
        <taxon>Bacillati</taxon>
        <taxon>Bacillota</taxon>
        <taxon>Clostridia</taxon>
        <taxon>Eubacteriales</taxon>
        <taxon>Eubacteriales Family XII. Incertae Sedis</taxon>
        <taxon>Fusibacter</taxon>
    </lineage>
</organism>
<gene>
    <name evidence="4" type="ORF">KHM83_02065</name>
</gene>
<feature type="domain" description="SHSP" evidence="3">
    <location>
        <begin position="33"/>
        <end position="145"/>
    </location>
</feature>
<accession>A0ABS5PJY4</accession>
<dbReference type="InterPro" id="IPR008978">
    <property type="entry name" value="HSP20-like_chaperone"/>
</dbReference>
<protein>
    <submittedName>
        <fullName evidence="4">Hsp20/alpha crystallin family protein</fullName>
    </submittedName>
</protein>
<dbReference type="Proteomes" id="UP000746471">
    <property type="component" value="Unassembled WGS sequence"/>
</dbReference>
<dbReference type="PANTHER" id="PTHR11527">
    <property type="entry name" value="HEAT-SHOCK PROTEIN 20 FAMILY MEMBER"/>
    <property type="match status" value="1"/>
</dbReference>
<dbReference type="PROSITE" id="PS01031">
    <property type="entry name" value="SHSP"/>
    <property type="match status" value="1"/>
</dbReference>
<dbReference type="SUPFAM" id="SSF49764">
    <property type="entry name" value="HSP20-like chaperones"/>
    <property type="match status" value="1"/>
</dbReference>
<dbReference type="RefSeq" id="WP_213235238.1">
    <property type="nucleotide sequence ID" value="NZ_JAHBCL010000002.1"/>
</dbReference>
<keyword evidence="5" id="KW-1185">Reference proteome</keyword>
<evidence type="ECO:0000259" key="3">
    <source>
        <dbReference type="PROSITE" id="PS01031"/>
    </source>
</evidence>
<sequence>MTGLVPFNRRRGDVFSNDFYNVLDDFFSDSWPARRSLAADTFKVDVKDEADHYEIVAEVPGVRKDEINVTLDENRLMINIDRDETVEEKENNYLHREIRKCAMKRSVYLGDVDSENISAKLEDGMLKLYVPKQQKIESKRQIEIQ</sequence>
<dbReference type="CDD" id="cd06471">
    <property type="entry name" value="ACD_LpsHSP_like"/>
    <property type="match status" value="1"/>
</dbReference>
<evidence type="ECO:0000313" key="5">
    <source>
        <dbReference type="Proteomes" id="UP000746471"/>
    </source>
</evidence>
<evidence type="ECO:0000256" key="2">
    <source>
        <dbReference type="RuleBase" id="RU003616"/>
    </source>
</evidence>
<name>A0ABS5PJY4_9FIRM</name>
<proteinExistence type="inferred from homology"/>
<dbReference type="Gene3D" id="2.60.40.790">
    <property type="match status" value="1"/>
</dbReference>
<dbReference type="InterPro" id="IPR002068">
    <property type="entry name" value="A-crystallin/Hsp20_dom"/>
</dbReference>